<reference evidence="3 4" key="1">
    <citation type="submission" date="2018-07" db="EMBL/GenBank/DDBJ databases">
        <title>Genomic Encyclopedia of Type Strains, Phase III (KMG-III): the genomes of soil and plant-associated and newly described type strains.</title>
        <authorList>
            <person name="Whitman W."/>
        </authorList>
    </citation>
    <scope>NUCLEOTIDE SEQUENCE [LARGE SCALE GENOMIC DNA]</scope>
    <source>
        <strain evidence="3 4">CECT 8236</strain>
    </source>
</reference>
<feature type="domain" description="Activator of Hsp90 ATPase homologue 1/2-like C-terminal" evidence="2">
    <location>
        <begin position="28"/>
        <end position="163"/>
    </location>
</feature>
<dbReference type="InterPro" id="IPR023393">
    <property type="entry name" value="START-like_dom_sf"/>
</dbReference>
<evidence type="ECO:0000313" key="4">
    <source>
        <dbReference type="Proteomes" id="UP000256869"/>
    </source>
</evidence>
<dbReference type="Pfam" id="PF08327">
    <property type="entry name" value="AHSA1"/>
    <property type="match status" value="1"/>
</dbReference>
<name>A0A3D9I1Z3_9BACL</name>
<protein>
    <submittedName>
        <fullName evidence="3">Uncharacterized protein YndB with AHSA1/START domain</fullName>
    </submittedName>
</protein>
<dbReference type="InterPro" id="IPR013538">
    <property type="entry name" value="ASHA1/2-like_C"/>
</dbReference>
<comment type="caution">
    <text evidence="3">The sequence shown here is derived from an EMBL/GenBank/DDBJ whole genome shotgun (WGS) entry which is preliminary data.</text>
</comment>
<gene>
    <name evidence="3" type="ORF">DFP95_1167</name>
</gene>
<proteinExistence type="inferred from homology"/>
<keyword evidence="4" id="KW-1185">Reference proteome</keyword>
<dbReference type="SUPFAM" id="SSF55961">
    <property type="entry name" value="Bet v1-like"/>
    <property type="match status" value="1"/>
</dbReference>
<organism evidence="3 4">
    <name type="scientific">Cohnella lupini</name>
    <dbReference type="NCBI Taxonomy" id="1294267"/>
    <lineage>
        <taxon>Bacteria</taxon>
        <taxon>Bacillati</taxon>
        <taxon>Bacillota</taxon>
        <taxon>Bacilli</taxon>
        <taxon>Bacillales</taxon>
        <taxon>Paenibacillaceae</taxon>
        <taxon>Cohnella</taxon>
    </lineage>
</organism>
<accession>A0A3D9I1Z3</accession>
<dbReference type="RefSeq" id="WP_220376428.1">
    <property type="nucleotide sequence ID" value="NZ_QRDY01000016.1"/>
</dbReference>
<comment type="similarity">
    <text evidence="1">Belongs to the AHA1 family.</text>
</comment>
<evidence type="ECO:0000259" key="2">
    <source>
        <dbReference type="Pfam" id="PF08327"/>
    </source>
</evidence>
<evidence type="ECO:0000256" key="1">
    <source>
        <dbReference type="ARBA" id="ARBA00006817"/>
    </source>
</evidence>
<dbReference type="Proteomes" id="UP000256869">
    <property type="component" value="Unassembled WGS sequence"/>
</dbReference>
<sequence length="168" mass="19159">MEKMTINAEINLTAEPGTQAIKITREFDAPPELVFQAFTDPELYVEWLGPRRLTMTLEVFEPRSGGAYRYIHKDDKGNEYAFQGVYHEVTVPERIIQTFEFEGLPEKGHVNLEIATFEEVPGGKTRLIMESVFRTVAARDMALKSGMQNGIKDSFERLTELLEKLTAK</sequence>
<evidence type="ECO:0000313" key="3">
    <source>
        <dbReference type="EMBL" id="RED55681.1"/>
    </source>
</evidence>
<dbReference type="AlphaFoldDB" id="A0A3D9I1Z3"/>
<dbReference type="EMBL" id="QRDY01000016">
    <property type="protein sequence ID" value="RED55681.1"/>
    <property type="molecule type" value="Genomic_DNA"/>
</dbReference>
<dbReference type="Gene3D" id="3.30.530.20">
    <property type="match status" value="1"/>
</dbReference>
<dbReference type="CDD" id="cd07826">
    <property type="entry name" value="SRPBCC_CalC_Aha1-like_9"/>
    <property type="match status" value="1"/>
</dbReference>